<accession>K1W950</accession>
<dbReference type="AlphaFoldDB" id="K1W950"/>
<reference evidence="1 2" key="1">
    <citation type="journal article" date="2012" name="BMC Genomics">
        <title>Sequencing the genome of Marssonina brunnea reveals fungus-poplar co-evolution.</title>
        <authorList>
            <person name="Zhu S."/>
            <person name="Cao Y.-Z."/>
            <person name="Jiang C."/>
            <person name="Tan B.-Y."/>
            <person name="Wang Z."/>
            <person name="Feng S."/>
            <person name="Zhang L."/>
            <person name="Su X.-H."/>
            <person name="Brejova B."/>
            <person name="Vinar T."/>
            <person name="Xu M."/>
            <person name="Wang M.-X."/>
            <person name="Zhang S.-G."/>
            <person name="Huang M.-R."/>
            <person name="Wu R."/>
            <person name="Zhou Y."/>
        </authorList>
    </citation>
    <scope>NUCLEOTIDE SEQUENCE [LARGE SCALE GENOMIC DNA]</scope>
    <source>
        <strain evidence="1 2">MB_m1</strain>
    </source>
</reference>
<dbReference type="HOGENOM" id="CLU_924619_0_0_1"/>
<proteinExistence type="predicted"/>
<evidence type="ECO:0000313" key="1">
    <source>
        <dbReference type="EMBL" id="EKD13745.1"/>
    </source>
</evidence>
<keyword evidence="2" id="KW-1185">Reference proteome</keyword>
<name>K1W950_MARBU</name>
<gene>
    <name evidence="1" type="ORF">MBM_07946</name>
</gene>
<dbReference type="InParanoid" id="K1W950"/>
<protein>
    <recommendedName>
        <fullName evidence="3">F-box domain-containing protein</fullName>
    </recommendedName>
</protein>
<sequence length="301" mass="35047">MRGQKMTTLVGDVDVDALVVIRDPATAVLSPNFSLEAEATTGGTEAAAHESESESGRLAWQQRFHDLPLEIHANIMSQLGPVSRLCFGLTSAWFYSVFHFVCDDLPGTDEWWNKASERCYNILRSPTDLRMKEAQNDDDLVWRVSWDWYDHHHDQTVVWYRDLQELLADETSLWAGLWYCAECRKYKPGSAYRGSAFEEQMALKYPAEWCLSQKVEQWWWIETCRRCRAVAILIDWEGRPAVRDDESPRHEENDLIGLGKEGPEGVRVWGHSDTRHDFRKCNYWDRQYYDTLDEVCEKLGL</sequence>
<evidence type="ECO:0008006" key="3">
    <source>
        <dbReference type="Google" id="ProtNLM"/>
    </source>
</evidence>
<evidence type="ECO:0000313" key="2">
    <source>
        <dbReference type="Proteomes" id="UP000006753"/>
    </source>
</evidence>
<dbReference type="Proteomes" id="UP000006753">
    <property type="component" value="Unassembled WGS sequence"/>
</dbReference>
<dbReference type="EMBL" id="JH921448">
    <property type="protein sequence ID" value="EKD13745.1"/>
    <property type="molecule type" value="Genomic_DNA"/>
</dbReference>
<dbReference type="OrthoDB" id="3507865at2759"/>
<organism evidence="1 2">
    <name type="scientific">Marssonina brunnea f. sp. multigermtubi (strain MB_m1)</name>
    <name type="common">Marssonina leaf spot fungus</name>
    <dbReference type="NCBI Taxonomy" id="1072389"/>
    <lineage>
        <taxon>Eukaryota</taxon>
        <taxon>Fungi</taxon>
        <taxon>Dikarya</taxon>
        <taxon>Ascomycota</taxon>
        <taxon>Pezizomycotina</taxon>
        <taxon>Leotiomycetes</taxon>
        <taxon>Helotiales</taxon>
        <taxon>Drepanopezizaceae</taxon>
        <taxon>Drepanopeziza</taxon>
    </lineage>
</organism>
<dbReference type="KEGG" id="mbe:MBM_07946"/>